<dbReference type="GO" id="GO:0016020">
    <property type="term" value="C:membrane"/>
    <property type="evidence" value="ECO:0007669"/>
    <property type="project" value="UniProtKB-SubCell"/>
</dbReference>
<feature type="transmembrane region" description="Helical" evidence="7">
    <location>
        <begin position="330"/>
        <end position="352"/>
    </location>
</feature>
<dbReference type="Proteomes" id="UP000053317">
    <property type="component" value="Unassembled WGS sequence"/>
</dbReference>
<feature type="transmembrane region" description="Helical" evidence="7">
    <location>
        <begin position="214"/>
        <end position="234"/>
    </location>
</feature>
<evidence type="ECO:0000259" key="8">
    <source>
        <dbReference type="PROSITE" id="PS50850"/>
    </source>
</evidence>
<evidence type="ECO:0000256" key="4">
    <source>
        <dbReference type="ARBA" id="ARBA00022989"/>
    </source>
</evidence>
<evidence type="ECO:0000256" key="7">
    <source>
        <dbReference type="SAM" id="Phobius"/>
    </source>
</evidence>
<dbReference type="PANTHER" id="PTHR43791:SF32">
    <property type="entry name" value="MAJOR FACILITATOR SUPERFAMILY (MFS) PROFILE DOMAIN-CONTAINING PROTEIN"/>
    <property type="match status" value="1"/>
</dbReference>
<name>A0A0G2HAV0_PHACM</name>
<gene>
    <name evidence="9" type="ORF">UCRPC4_g01643</name>
</gene>
<dbReference type="Gene3D" id="1.20.1250.20">
    <property type="entry name" value="MFS general substrate transporter like domains"/>
    <property type="match status" value="2"/>
</dbReference>
<feature type="transmembrane region" description="Helical" evidence="7">
    <location>
        <begin position="186"/>
        <end position="208"/>
    </location>
</feature>
<dbReference type="AlphaFoldDB" id="A0A0G2HAV0"/>
<feature type="transmembrane region" description="Helical" evidence="7">
    <location>
        <begin position="151"/>
        <end position="174"/>
    </location>
</feature>
<keyword evidence="10" id="KW-1185">Reference proteome</keyword>
<reference evidence="9 10" key="1">
    <citation type="submission" date="2015-05" db="EMBL/GenBank/DDBJ databases">
        <title>Distinctive expansion of gene families associated with plant cell wall degradation and secondary metabolism in the genomes of grapevine trunk pathogens.</title>
        <authorList>
            <person name="Lawrence D.P."/>
            <person name="Travadon R."/>
            <person name="Rolshausen P.E."/>
            <person name="Baumgartner K."/>
        </authorList>
    </citation>
    <scope>NUCLEOTIDE SEQUENCE [LARGE SCALE GENOMIC DNA]</scope>
    <source>
        <strain evidence="9">UCRPC4</strain>
    </source>
</reference>
<evidence type="ECO:0000256" key="6">
    <source>
        <dbReference type="SAM" id="MobiDB-lite"/>
    </source>
</evidence>
<evidence type="ECO:0000256" key="3">
    <source>
        <dbReference type="ARBA" id="ARBA00022692"/>
    </source>
</evidence>
<feature type="transmembrane region" description="Helical" evidence="7">
    <location>
        <begin position="452"/>
        <end position="475"/>
    </location>
</feature>
<feature type="transmembrane region" description="Helical" evidence="7">
    <location>
        <begin position="420"/>
        <end position="440"/>
    </location>
</feature>
<dbReference type="Pfam" id="PF07690">
    <property type="entry name" value="MFS_1"/>
    <property type="match status" value="1"/>
</dbReference>
<evidence type="ECO:0000313" key="9">
    <source>
        <dbReference type="EMBL" id="KKY25730.1"/>
    </source>
</evidence>
<evidence type="ECO:0000256" key="2">
    <source>
        <dbReference type="ARBA" id="ARBA00022448"/>
    </source>
</evidence>
<evidence type="ECO:0000256" key="1">
    <source>
        <dbReference type="ARBA" id="ARBA00004141"/>
    </source>
</evidence>
<dbReference type="OrthoDB" id="2985014at2759"/>
<feature type="transmembrane region" description="Helical" evidence="7">
    <location>
        <begin position="387"/>
        <end position="408"/>
    </location>
</feature>
<organism evidence="9 10">
    <name type="scientific">Phaeomoniella chlamydospora</name>
    <name type="common">Phaeoacremonium chlamydosporum</name>
    <dbReference type="NCBI Taxonomy" id="158046"/>
    <lineage>
        <taxon>Eukaryota</taxon>
        <taxon>Fungi</taxon>
        <taxon>Dikarya</taxon>
        <taxon>Ascomycota</taxon>
        <taxon>Pezizomycotina</taxon>
        <taxon>Eurotiomycetes</taxon>
        <taxon>Chaetothyriomycetidae</taxon>
        <taxon>Phaeomoniellales</taxon>
        <taxon>Phaeomoniellaceae</taxon>
        <taxon>Phaeomoniella</taxon>
    </lineage>
</organism>
<keyword evidence="3 7" id="KW-0812">Transmembrane</keyword>
<dbReference type="EMBL" id="LCWF01000039">
    <property type="protein sequence ID" value="KKY25730.1"/>
    <property type="molecule type" value="Genomic_DNA"/>
</dbReference>
<protein>
    <submittedName>
        <fullName evidence="9">Putative mfs transporter</fullName>
    </submittedName>
</protein>
<feature type="region of interest" description="Disordered" evidence="6">
    <location>
        <begin position="1"/>
        <end position="45"/>
    </location>
</feature>
<feature type="domain" description="Major facilitator superfamily (MFS) profile" evidence="8">
    <location>
        <begin position="60"/>
        <end position="472"/>
    </location>
</feature>
<evidence type="ECO:0000313" key="10">
    <source>
        <dbReference type="Proteomes" id="UP000053317"/>
    </source>
</evidence>
<dbReference type="InterPro" id="IPR011701">
    <property type="entry name" value="MFS"/>
</dbReference>
<accession>A0A0G2HAV0</accession>
<dbReference type="PROSITE" id="PS50850">
    <property type="entry name" value="MFS"/>
    <property type="match status" value="1"/>
</dbReference>
<feature type="transmembrane region" description="Helical" evidence="7">
    <location>
        <begin position="293"/>
        <end position="310"/>
    </location>
</feature>
<proteinExistence type="predicted"/>
<feature type="transmembrane region" description="Helical" evidence="7">
    <location>
        <begin position="127"/>
        <end position="145"/>
    </location>
</feature>
<comment type="subcellular location">
    <subcellularLocation>
        <location evidence="1">Membrane</location>
        <topology evidence="1">Multi-pass membrane protein</topology>
    </subcellularLocation>
</comment>
<dbReference type="InterPro" id="IPR020846">
    <property type="entry name" value="MFS_dom"/>
</dbReference>
<dbReference type="PANTHER" id="PTHR43791">
    <property type="entry name" value="PERMEASE-RELATED"/>
    <property type="match status" value="1"/>
</dbReference>
<feature type="transmembrane region" description="Helical" evidence="7">
    <location>
        <begin position="359"/>
        <end position="381"/>
    </location>
</feature>
<sequence length="486" mass="52568">MATALEGPIMDVQPGRTNQKGSNVDHHALSEKGSEAGVTITQDSTEAEEAKARRKIDFTLLPILALAFFALQLDRGNISTALTAGLPESLGVDTNAINVGTQLLSAGIVLLEIPSNIVLQKVGPRKWLSVQIFAWGLVATFQAFVSNYASYLATRLLLGLMEAGFIPGSLYYLSTWYKKSETSTRVTLFFFGQTLAGALSQLIGAGLVSLAGKGGWAVEGLITIFVGIVFVLFIPPAVGNGKPLISGGRWSYYTERETYIMRQRVLLDDPLKARGGIKITGGDILDTLKQKRIWLHVLITLTGMSAVQALTTYTPSIIKSLGYDTVKANAMASVPLFCSLVLLIPFSVLADWTGHRGPFVWLIATWMLIAYANLRALPYTVSKLHRYGVVVVAAMPYADIHILNVGWLSVNCKGPQQRSIAMAMVVMAANLAGIAGAQVFRTKDSPKYLTALSTIIGLVAASWILILVQGAQYYLNRKKVAKADEK</sequence>
<keyword evidence="5 7" id="KW-0472">Membrane</keyword>
<keyword evidence="2" id="KW-0813">Transport</keyword>
<dbReference type="GO" id="GO:0022857">
    <property type="term" value="F:transmembrane transporter activity"/>
    <property type="evidence" value="ECO:0007669"/>
    <property type="project" value="InterPro"/>
</dbReference>
<dbReference type="InterPro" id="IPR036259">
    <property type="entry name" value="MFS_trans_sf"/>
</dbReference>
<keyword evidence="4 7" id="KW-1133">Transmembrane helix</keyword>
<dbReference type="SUPFAM" id="SSF103473">
    <property type="entry name" value="MFS general substrate transporter"/>
    <property type="match status" value="1"/>
</dbReference>
<comment type="caution">
    <text evidence="9">The sequence shown here is derived from an EMBL/GenBank/DDBJ whole genome shotgun (WGS) entry which is preliminary data.</text>
</comment>
<feature type="compositionally biased region" description="Basic and acidic residues" evidence="6">
    <location>
        <begin position="23"/>
        <end position="34"/>
    </location>
</feature>
<evidence type="ECO:0000256" key="5">
    <source>
        <dbReference type="ARBA" id="ARBA00023136"/>
    </source>
</evidence>
<reference evidence="9 10" key="2">
    <citation type="submission" date="2015-05" db="EMBL/GenBank/DDBJ databases">
        <authorList>
            <person name="Morales-Cruz A."/>
            <person name="Amrine K.C."/>
            <person name="Cantu D."/>
        </authorList>
    </citation>
    <scope>NUCLEOTIDE SEQUENCE [LARGE SCALE GENOMIC DNA]</scope>
    <source>
        <strain evidence="9">UCRPC4</strain>
    </source>
</reference>